<name>A0A0F9S4A3_9ZZZZ</name>
<dbReference type="AlphaFoldDB" id="A0A0F9S4A3"/>
<gene>
    <name evidence="2" type="ORF">LCGC14_0819850</name>
</gene>
<proteinExistence type="predicted"/>
<organism evidence="2">
    <name type="scientific">marine sediment metagenome</name>
    <dbReference type="NCBI Taxonomy" id="412755"/>
    <lineage>
        <taxon>unclassified sequences</taxon>
        <taxon>metagenomes</taxon>
        <taxon>ecological metagenomes</taxon>
    </lineage>
</organism>
<keyword evidence="1" id="KW-0175">Coiled coil</keyword>
<comment type="caution">
    <text evidence="2">The sequence shown here is derived from an EMBL/GenBank/DDBJ whole genome shotgun (WGS) entry which is preliminary data.</text>
</comment>
<dbReference type="EMBL" id="LAZR01002298">
    <property type="protein sequence ID" value="KKN31861.1"/>
    <property type="molecule type" value="Genomic_DNA"/>
</dbReference>
<evidence type="ECO:0000256" key="1">
    <source>
        <dbReference type="SAM" id="Coils"/>
    </source>
</evidence>
<feature type="coiled-coil region" evidence="1">
    <location>
        <begin position="34"/>
        <end position="61"/>
    </location>
</feature>
<protein>
    <submittedName>
        <fullName evidence="2">Uncharacterized protein</fullName>
    </submittedName>
</protein>
<reference evidence="2" key="1">
    <citation type="journal article" date="2015" name="Nature">
        <title>Complex archaea that bridge the gap between prokaryotes and eukaryotes.</title>
        <authorList>
            <person name="Spang A."/>
            <person name="Saw J.H."/>
            <person name="Jorgensen S.L."/>
            <person name="Zaremba-Niedzwiedzka K."/>
            <person name="Martijn J."/>
            <person name="Lind A.E."/>
            <person name="van Eijk R."/>
            <person name="Schleper C."/>
            <person name="Guy L."/>
            <person name="Ettema T.J."/>
        </authorList>
    </citation>
    <scope>NUCLEOTIDE SEQUENCE</scope>
</reference>
<sequence>MSEELVRAVHVAREVEEVAQQVISLSQMVWAATNADVLAIRDEAKEKRAKAEEALREAGLKEYEATKNKKPFPGVGIRVSEKPLYSFEMALAWAQEHHLALSLDKNVFEGIVSNMDIKPSFVVMEKKTTATIATDLGKVLEGVGE</sequence>
<accession>A0A0F9S4A3</accession>
<evidence type="ECO:0000313" key="2">
    <source>
        <dbReference type="EMBL" id="KKN31861.1"/>
    </source>
</evidence>